<dbReference type="InterPro" id="IPR016197">
    <property type="entry name" value="Chromo-like_dom_sf"/>
</dbReference>
<dbReference type="Pfam" id="PF00176">
    <property type="entry name" value="SNF2-rel_dom"/>
    <property type="match status" value="1"/>
</dbReference>
<dbReference type="GO" id="GO:0016887">
    <property type="term" value="F:ATP hydrolysis activity"/>
    <property type="evidence" value="ECO:0007669"/>
    <property type="project" value="TreeGrafter"/>
</dbReference>
<dbReference type="Gene3D" id="3.40.50.300">
    <property type="entry name" value="P-loop containing nucleotide triphosphate hydrolases"/>
    <property type="match status" value="1"/>
</dbReference>
<dbReference type="InterPro" id="IPR000953">
    <property type="entry name" value="Chromo/chromo_shadow_dom"/>
</dbReference>
<reference evidence="10 11" key="1">
    <citation type="submission" date="2014-04" db="EMBL/GenBank/DDBJ databases">
        <authorList>
            <consortium name="DOE Joint Genome Institute"/>
            <person name="Kuo A."/>
            <person name="Kohler A."/>
            <person name="Nagy L.G."/>
            <person name="Floudas D."/>
            <person name="Copeland A."/>
            <person name="Barry K.W."/>
            <person name="Cichocki N."/>
            <person name="Veneault-Fourrey C."/>
            <person name="LaButti K."/>
            <person name="Lindquist E.A."/>
            <person name="Lipzen A."/>
            <person name="Lundell T."/>
            <person name="Morin E."/>
            <person name="Murat C."/>
            <person name="Sun H."/>
            <person name="Tunlid A."/>
            <person name="Henrissat B."/>
            <person name="Grigoriev I.V."/>
            <person name="Hibbett D.S."/>
            <person name="Martin F."/>
            <person name="Nordberg H.P."/>
            <person name="Cantor M.N."/>
            <person name="Hua S.X."/>
        </authorList>
    </citation>
    <scope>NUCLEOTIDE SEQUENCE [LARGE SCALE GENOMIC DNA]</scope>
    <source>
        <strain evidence="10 11">Foug A</strain>
    </source>
</reference>
<dbReference type="Gene3D" id="2.40.50.40">
    <property type="match status" value="1"/>
</dbReference>
<evidence type="ECO:0000256" key="3">
    <source>
        <dbReference type="ARBA" id="ARBA00022741"/>
    </source>
</evidence>
<feature type="domain" description="Helicase ATP-binding" evidence="8">
    <location>
        <begin position="888"/>
        <end position="1061"/>
    </location>
</feature>
<dbReference type="EMBL" id="KN822018">
    <property type="protein sequence ID" value="KIM66356.1"/>
    <property type="molecule type" value="Genomic_DNA"/>
</dbReference>
<dbReference type="PROSITE" id="PS51194">
    <property type="entry name" value="HELICASE_CTER"/>
    <property type="match status" value="1"/>
</dbReference>
<dbReference type="InParanoid" id="A0A0C3EEL8"/>
<keyword evidence="11" id="KW-1185">Reference proteome</keyword>
<evidence type="ECO:0000313" key="10">
    <source>
        <dbReference type="EMBL" id="KIM66356.1"/>
    </source>
</evidence>
<evidence type="ECO:0000256" key="5">
    <source>
        <dbReference type="ARBA" id="ARBA00022840"/>
    </source>
</evidence>
<feature type="region of interest" description="Disordered" evidence="7">
    <location>
        <begin position="719"/>
        <end position="746"/>
    </location>
</feature>
<dbReference type="Pfam" id="PF23615">
    <property type="entry name" value="Chromo_MIT1"/>
    <property type="match status" value="1"/>
</dbReference>
<organism evidence="10 11">
    <name type="scientific">Scleroderma citrinum Foug A</name>
    <dbReference type="NCBI Taxonomy" id="1036808"/>
    <lineage>
        <taxon>Eukaryota</taxon>
        <taxon>Fungi</taxon>
        <taxon>Dikarya</taxon>
        <taxon>Basidiomycota</taxon>
        <taxon>Agaricomycotina</taxon>
        <taxon>Agaricomycetes</taxon>
        <taxon>Agaricomycetidae</taxon>
        <taxon>Boletales</taxon>
        <taxon>Sclerodermatineae</taxon>
        <taxon>Sclerodermataceae</taxon>
        <taxon>Scleroderma</taxon>
    </lineage>
</organism>
<dbReference type="SMART" id="SM00490">
    <property type="entry name" value="HELICc"/>
    <property type="match status" value="1"/>
</dbReference>
<dbReference type="InterPro" id="IPR027417">
    <property type="entry name" value="P-loop_NTPase"/>
</dbReference>
<keyword evidence="5" id="KW-0067">ATP-binding</keyword>
<feature type="region of interest" description="Disordered" evidence="7">
    <location>
        <begin position="1624"/>
        <end position="1727"/>
    </location>
</feature>
<dbReference type="Pfam" id="PF00271">
    <property type="entry name" value="Helicase_C"/>
    <property type="match status" value="1"/>
</dbReference>
<feature type="compositionally biased region" description="Acidic residues" evidence="7">
    <location>
        <begin position="266"/>
        <end position="282"/>
    </location>
</feature>
<feature type="compositionally biased region" description="Basic and acidic residues" evidence="7">
    <location>
        <begin position="413"/>
        <end position="429"/>
    </location>
</feature>
<dbReference type="InterPro" id="IPR001650">
    <property type="entry name" value="Helicase_C-like"/>
</dbReference>
<feature type="compositionally biased region" description="Basic residues" evidence="7">
    <location>
        <begin position="351"/>
        <end position="361"/>
    </location>
</feature>
<dbReference type="CDD" id="cd18793">
    <property type="entry name" value="SF2_C_SNF"/>
    <property type="match status" value="1"/>
</dbReference>
<dbReference type="HOGENOM" id="CLU_001508_2_0_1"/>
<feature type="region of interest" description="Disordered" evidence="7">
    <location>
        <begin position="170"/>
        <end position="309"/>
    </location>
</feature>
<dbReference type="GO" id="GO:0000785">
    <property type="term" value="C:chromatin"/>
    <property type="evidence" value="ECO:0007669"/>
    <property type="project" value="TreeGrafter"/>
</dbReference>
<feature type="compositionally biased region" description="Acidic residues" evidence="7">
    <location>
        <begin position="179"/>
        <end position="191"/>
    </location>
</feature>
<dbReference type="Proteomes" id="UP000053989">
    <property type="component" value="Unassembled WGS sequence"/>
</dbReference>
<dbReference type="SUPFAM" id="SSF52540">
    <property type="entry name" value="P-loop containing nucleoside triphosphate hydrolases"/>
    <property type="match status" value="2"/>
</dbReference>
<dbReference type="InterPro" id="IPR038718">
    <property type="entry name" value="SNF2-like_sf"/>
</dbReference>
<reference evidence="11" key="2">
    <citation type="submission" date="2015-01" db="EMBL/GenBank/DDBJ databases">
        <title>Evolutionary Origins and Diversification of the Mycorrhizal Mutualists.</title>
        <authorList>
            <consortium name="DOE Joint Genome Institute"/>
            <consortium name="Mycorrhizal Genomics Consortium"/>
            <person name="Kohler A."/>
            <person name="Kuo A."/>
            <person name="Nagy L.G."/>
            <person name="Floudas D."/>
            <person name="Copeland A."/>
            <person name="Barry K.W."/>
            <person name="Cichocki N."/>
            <person name="Veneault-Fourrey C."/>
            <person name="LaButti K."/>
            <person name="Lindquist E.A."/>
            <person name="Lipzen A."/>
            <person name="Lundell T."/>
            <person name="Morin E."/>
            <person name="Murat C."/>
            <person name="Riley R."/>
            <person name="Ohm R."/>
            <person name="Sun H."/>
            <person name="Tunlid A."/>
            <person name="Henrissat B."/>
            <person name="Grigoriev I.V."/>
            <person name="Hibbett D.S."/>
            <person name="Martin F."/>
        </authorList>
    </citation>
    <scope>NUCLEOTIDE SEQUENCE [LARGE SCALE GENOMIC DNA]</scope>
    <source>
        <strain evidence="11">Foug A</strain>
    </source>
</reference>
<dbReference type="SMART" id="SM00487">
    <property type="entry name" value="DEXDc"/>
    <property type="match status" value="1"/>
</dbReference>
<feature type="region of interest" description="Disordered" evidence="7">
    <location>
        <begin position="413"/>
        <end position="441"/>
    </location>
</feature>
<evidence type="ECO:0000259" key="8">
    <source>
        <dbReference type="PROSITE" id="PS51192"/>
    </source>
</evidence>
<dbReference type="GO" id="GO:0003682">
    <property type="term" value="F:chromatin binding"/>
    <property type="evidence" value="ECO:0007669"/>
    <property type="project" value="TreeGrafter"/>
</dbReference>
<protein>
    <recommendedName>
        <fullName evidence="12">Chromatin remodeling factor mit1</fullName>
    </recommendedName>
</protein>
<dbReference type="GO" id="GO:0003677">
    <property type="term" value="F:DNA binding"/>
    <property type="evidence" value="ECO:0007669"/>
    <property type="project" value="TreeGrafter"/>
</dbReference>
<evidence type="ECO:0000256" key="1">
    <source>
        <dbReference type="ARBA" id="ARBA00004123"/>
    </source>
</evidence>
<dbReference type="SMART" id="SM00298">
    <property type="entry name" value="CHROMO"/>
    <property type="match status" value="1"/>
</dbReference>
<dbReference type="GO" id="GO:0005524">
    <property type="term" value="F:ATP binding"/>
    <property type="evidence" value="ECO:0007669"/>
    <property type="project" value="UniProtKB-KW"/>
</dbReference>
<dbReference type="Gene3D" id="3.40.50.10810">
    <property type="entry name" value="Tandem AAA-ATPase domain"/>
    <property type="match status" value="1"/>
</dbReference>
<feature type="region of interest" description="Disordered" evidence="7">
    <location>
        <begin position="1"/>
        <end position="23"/>
    </location>
</feature>
<dbReference type="GO" id="GO:0140658">
    <property type="term" value="F:ATP-dependent chromatin remodeler activity"/>
    <property type="evidence" value="ECO:0007669"/>
    <property type="project" value="TreeGrafter"/>
</dbReference>
<sequence length="1781" mass="200865">MDEQQSSPDPIQLSKPPNHSDSPVIVATTVVPSANAGSEKPAFHIEIPRPPSFQKELYEAVPDTFKDGVDFVRDDVEAVVGEWRDGRALYYYVRFVDGLAHKLPAVEFKSQYGDLVTAYESKKMNGSLDPFDPSSSAVQERSRIKHIVTINGSSATLRTSFGSVGSHYLSSDSGLSSLTEEDPDGSDDEDFTREPSEHRPNTRSKGIKQSKLPFSPKKLRSRRMQPQALSDSDVDLGGYGQSDAEEEPITARRSTRTRKSARLNLDDDPPDEGIEDIDDETYVDNGLTKPDVGRKRKQRRPTTSRPAYGHFRDINDLEFDAYNEESTEPLRAHRDICEKCHKDPAHVLLKAAKKPKRGRQKKSPDVDADLEGGEEERIQSMGGWVRCLKCPVAAHWRCLARTQREEITRAACSRDKEEWKAEHGEDSPDRGPVPGALPDRKNLDIDQTTEFLCGLCMKGGMCMECGEVALEPDASVFRQSPIQGTTVLKNDSAQPILSPEADEHSANISPPSDSAFNLARELLFRCLSCKRLAHYGHLPTPHNELLSPSNAERALYYQVENSWQCADCASFVYPLDKILAWRPYPADATEPKSPDYSPDIKTSLPREYLVKWAGRSYRRVQWVPHMWLVSTNYAKLKNFLATGPKVELLNELVVDSEDMQVDSDPQAITFEPGGDAADIVQHRVKPASSSPEPLKDAQLRIPPAWKTVDRILDVQLWHPPTASKKGRSQRKLAMVSDDEEENPLSQGLQSQLDRAFEDGEQPDDALLESIDEWEARTKQQLNMKQIDQVVWAFIKWDDLGYEEATWDSPPRPGEPGYPAFEIALSAFLQSRDIFVVKSRKDIEKLEKRAPEGYGRYAIASSTDQQPDLGQSNQLKLMKFQIDGFNWLCDNWWNQQPCILADEMGLGKTVQIVTFLGMVISKFKAAPALVVVPNSTITNWVREFSRWAPMLRVVPFYGEAKSREIIIKYELYHESTKREPKFHVLITTYETVTGSHFSLVFKKMPRWEVLIVDEGQRLKGDNSLLFRKLNEMNVMHRVIMTGTPLNNNIRELFNLMNFLDPDEWTDLESLAKEYEELTEDLVHQLHARLKPYFLRRIKSDVLQLPPKNEVIVPVSMAPLQKEIYRSILSQNLDILRTLIQPSAATAQGRHLGIKTKMSNILMQLRKCLQHPYLISDTIEPRDLTSSEAHERLISASAKLRLLRSLLPRLKARGHRVLLFSQFVIALNIVEDFLIGEGYKYLRLDGDTKQSIRQKGMDEFNKPDSDIFIYILSTRAGGVGINLYTADTVIIFDPDFNPHQVRAIARSHRYGQQKTCLVFKLMVKDSAEEKIMQAGKKKLVLDHLIVQKMDDDENDSNDLKSILTFGAKALFEDDPNSRDITYTDIDLDKLIEKTEIEGEKDDVAKESGLQFSFAKVWAADKDAFEDIGDDAQDVAQDDSWAQALERIAATKNVAQEKEVMGRGVRRKAAATFPQQELGYIEGLEDTPRARKSNSKNKHRPPKFGTSSDSDVYAESAPGDDTDSSMNMDPALLLKLEKRDLHQRESDTQMQSQSTVRDDVCGLCDEVHGPGACVMTDDAANLVEYRKILLRSDAEPEPARTQEAAIDAIDEELRRRGQWHLILDQPRKKAKLTSKRVPEPQPKQWNLQVNEYRSSAPSVPTNHKGTPRFVQQTGEKPNMPPSVPPSHDTIRFKQPTSKKIPPPPPMLPSKRLTPPHPQASSSKKHKQNGSPNCAICSGPWHIIKACPLVAGATTERYETCVQLDMSVITPLLASRSCSCGFLVT</sequence>
<feature type="region of interest" description="Disordered" evidence="7">
    <location>
        <begin position="349"/>
        <end position="374"/>
    </location>
</feature>
<evidence type="ECO:0000313" key="11">
    <source>
        <dbReference type="Proteomes" id="UP000053989"/>
    </source>
</evidence>
<name>A0A0C3EEL8_9AGAM</name>
<evidence type="ECO:0008006" key="12">
    <source>
        <dbReference type="Google" id="ProtNLM"/>
    </source>
</evidence>
<evidence type="ECO:0000259" key="9">
    <source>
        <dbReference type="PROSITE" id="PS51194"/>
    </source>
</evidence>
<dbReference type="PANTHER" id="PTHR45623">
    <property type="entry name" value="CHROMODOMAIN-HELICASE-DNA-BINDING PROTEIN 3-RELATED-RELATED"/>
    <property type="match status" value="1"/>
</dbReference>
<comment type="subcellular location">
    <subcellularLocation>
        <location evidence="1">Nucleus</location>
    </subcellularLocation>
</comment>
<dbReference type="InterPro" id="IPR056616">
    <property type="entry name" value="Chromo_MIT1"/>
</dbReference>
<keyword evidence="4" id="KW-0378">Hydrolase</keyword>
<feature type="compositionally biased region" description="Polar residues" evidence="7">
    <location>
        <begin position="1"/>
        <end position="21"/>
    </location>
</feature>
<keyword evidence="6" id="KW-0539">Nucleus</keyword>
<dbReference type="PROSITE" id="PS51192">
    <property type="entry name" value="HELICASE_ATP_BIND_1"/>
    <property type="match status" value="1"/>
</dbReference>
<feature type="region of interest" description="Disordered" evidence="7">
    <location>
        <begin position="1477"/>
        <end position="1524"/>
    </location>
</feature>
<dbReference type="InterPro" id="IPR000330">
    <property type="entry name" value="SNF2_N"/>
</dbReference>
<evidence type="ECO:0000256" key="4">
    <source>
        <dbReference type="ARBA" id="ARBA00022801"/>
    </source>
</evidence>
<keyword evidence="2" id="KW-0677">Repeat</keyword>
<dbReference type="GO" id="GO:0005634">
    <property type="term" value="C:nucleus"/>
    <property type="evidence" value="ECO:0007669"/>
    <property type="project" value="UniProtKB-SubCell"/>
</dbReference>
<dbReference type="InterPro" id="IPR049730">
    <property type="entry name" value="SNF2/RAD54-like_C"/>
</dbReference>
<proteinExistence type="predicted"/>
<dbReference type="InterPro" id="IPR014001">
    <property type="entry name" value="Helicase_ATP-bd"/>
</dbReference>
<dbReference type="FunCoup" id="A0A0C3EEL8">
    <property type="interactions" value="15"/>
</dbReference>
<evidence type="ECO:0000256" key="7">
    <source>
        <dbReference type="SAM" id="MobiDB-lite"/>
    </source>
</evidence>
<feature type="compositionally biased region" description="Basic residues" evidence="7">
    <location>
        <begin position="1487"/>
        <end position="1499"/>
    </location>
</feature>
<evidence type="ECO:0000256" key="2">
    <source>
        <dbReference type="ARBA" id="ARBA00022737"/>
    </source>
</evidence>
<dbReference type="PANTHER" id="PTHR45623:SF17">
    <property type="entry name" value="CHROMODOMAIN-HELICASE-DNA-BINDING PROTEIN 3-RELATED"/>
    <property type="match status" value="1"/>
</dbReference>
<gene>
    <name evidence="10" type="ORF">SCLCIDRAFT_110902</name>
</gene>
<dbReference type="GO" id="GO:0042393">
    <property type="term" value="F:histone binding"/>
    <property type="evidence" value="ECO:0007669"/>
    <property type="project" value="TreeGrafter"/>
</dbReference>
<evidence type="ECO:0000256" key="6">
    <source>
        <dbReference type="ARBA" id="ARBA00023242"/>
    </source>
</evidence>
<feature type="domain" description="Helicase C-terminal" evidence="9">
    <location>
        <begin position="1200"/>
        <end position="1351"/>
    </location>
</feature>
<accession>A0A0C3EEL8</accession>
<dbReference type="OrthoDB" id="5857104at2759"/>
<keyword evidence="3" id="KW-0547">Nucleotide-binding</keyword>
<dbReference type="STRING" id="1036808.A0A0C3EEL8"/>
<feature type="compositionally biased region" description="Polar residues" evidence="7">
    <location>
        <begin position="1640"/>
        <end position="1672"/>
    </location>
</feature>
<dbReference type="SUPFAM" id="SSF54160">
    <property type="entry name" value="Chromo domain-like"/>
    <property type="match status" value="1"/>
</dbReference>